<dbReference type="EMBL" id="WVIE01000008">
    <property type="protein sequence ID" value="NDJ17310.1"/>
    <property type="molecule type" value="Genomic_DNA"/>
</dbReference>
<gene>
    <name evidence="1" type="ORF">GS601_08400</name>
</gene>
<comment type="caution">
    <text evidence="1">The sequence shown here is derived from an EMBL/GenBank/DDBJ whole genome shotgun (WGS) entry which is preliminary data.</text>
</comment>
<sequence length="77" mass="8959">MTYQDQLTPWVIYQLLPNAERQIVTRFRRRNDVDGYLKVLQQTRPNAEFVVAFIAKTATPKNPTEDTPPTKKKLVKA</sequence>
<proteinExistence type="predicted"/>
<accession>A0A8J7Z8A7</accession>
<evidence type="ECO:0000313" key="2">
    <source>
        <dbReference type="Proteomes" id="UP000646053"/>
    </source>
</evidence>
<reference evidence="1" key="1">
    <citation type="submission" date="2019-12" db="EMBL/GenBank/DDBJ databases">
        <title>High-Quality draft genome sequences of three cyanobacteria isolated from the limestone walls of the Old Cathedral of Coimbra.</title>
        <authorList>
            <person name="Tiago I."/>
            <person name="Soares F."/>
            <person name="Portugal A."/>
        </authorList>
    </citation>
    <scope>NUCLEOTIDE SEQUENCE</scope>
    <source>
        <strain evidence="1">A</strain>
    </source>
</reference>
<organism evidence="1 2">
    <name type="scientific">Myxacorys almedinensis A</name>
    <dbReference type="NCBI Taxonomy" id="2690445"/>
    <lineage>
        <taxon>Bacteria</taxon>
        <taxon>Bacillati</taxon>
        <taxon>Cyanobacteriota</taxon>
        <taxon>Cyanophyceae</taxon>
        <taxon>Leptolyngbyales</taxon>
        <taxon>Leptolyngbyaceae</taxon>
        <taxon>Myxacorys</taxon>
        <taxon>Myxacorys almedinensis</taxon>
    </lineage>
</organism>
<evidence type="ECO:0000313" key="1">
    <source>
        <dbReference type="EMBL" id="NDJ17310.1"/>
    </source>
</evidence>
<dbReference type="AlphaFoldDB" id="A0A8J7Z8A7"/>
<name>A0A8J7Z8A7_9CYAN</name>
<dbReference type="RefSeq" id="WP_162422836.1">
    <property type="nucleotide sequence ID" value="NZ_WVIE01000008.1"/>
</dbReference>
<keyword evidence="2" id="KW-1185">Reference proteome</keyword>
<protein>
    <submittedName>
        <fullName evidence="1">Uncharacterized protein</fullName>
    </submittedName>
</protein>
<dbReference type="Proteomes" id="UP000646053">
    <property type="component" value="Unassembled WGS sequence"/>
</dbReference>